<evidence type="ECO:0000313" key="14">
    <source>
        <dbReference type="EMBL" id="KAJ4165157.1"/>
    </source>
</evidence>
<feature type="compositionally biased region" description="Low complexity" evidence="12">
    <location>
        <begin position="161"/>
        <end position="179"/>
    </location>
</feature>
<keyword evidence="15" id="KW-1185">Reference proteome</keyword>
<evidence type="ECO:0000256" key="2">
    <source>
        <dbReference type="ARBA" id="ARBA00022603"/>
    </source>
</evidence>
<dbReference type="GO" id="GO:0043565">
    <property type="term" value="F:sequence-specific DNA binding"/>
    <property type="evidence" value="ECO:0007669"/>
    <property type="project" value="InterPro"/>
</dbReference>
<dbReference type="GeneID" id="80893962"/>
<evidence type="ECO:0000256" key="11">
    <source>
        <dbReference type="ARBA" id="ARBA00023204"/>
    </source>
</evidence>
<dbReference type="InterPro" id="IPR009057">
    <property type="entry name" value="Homeodomain-like_sf"/>
</dbReference>
<keyword evidence="2" id="KW-0489">Methyltransferase</keyword>
<keyword evidence="6" id="KW-0862">Zinc</keyword>
<evidence type="ECO:0000256" key="7">
    <source>
        <dbReference type="ARBA" id="ARBA00023015"/>
    </source>
</evidence>
<dbReference type="GO" id="GO:0008270">
    <property type="term" value="F:zinc ion binding"/>
    <property type="evidence" value="ECO:0007669"/>
    <property type="project" value="InterPro"/>
</dbReference>
<sequence length="251" mass="28105">MVHEKEVQYPTPCSLLFRDEAQRWQAVQDRDAAADGLFVYAVKTTKIYCRPICKARLARRANVSFYDTGREAQDAGFRACKRCKPELAGCMPEELAVRKIRAFVEEQRRGTKTGAADSRLSLSQMARQTGLSKWHFHRVFKRCVGATPSEFLRSGGSRAVPSSTSQSPPTTTTSGTLSPWTDSDLDVGLGWSPPRNEMDGQHDIMDFALFDVESALMPLVSESGFVGWDDASMSFDDFLIWPEENCTKIMK</sequence>
<dbReference type="InterPro" id="IPR004026">
    <property type="entry name" value="Ada_DNA_repair_Zn-bd"/>
</dbReference>
<comment type="cofactor">
    <cofactor evidence="1">
        <name>Zn(2+)</name>
        <dbReference type="ChEBI" id="CHEBI:29105"/>
    </cofactor>
</comment>
<dbReference type="GO" id="GO:0003700">
    <property type="term" value="F:DNA-binding transcription factor activity"/>
    <property type="evidence" value="ECO:0007669"/>
    <property type="project" value="InterPro"/>
</dbReference>
<evidence type="ECO:0000256" key="5">
    <source>
        <dbReference type="ARBA" id="ARBA00022763"/>
    </source>
</evidence>
<keyword evidence="5" id="KW-0227">DNA damage</keyword>
<keyword evidence="3" id="KW-0808">Transferase</keyword>
<keyword evidence="4" id="KW-0479">Metal-binding</keyword>
<dbReference type="PROSITE" id="PS01124">
    <property type="entry name" value="HTH_ARAC_FAMILY_2"/>
    <property type="match status" value="1"/>
</dbReference>
<gene>
    <name evidence="14" type="ORF">LMH87_006803</name>
</gene>
<dbReference type="GO" id="GO:0032259">
    <property type="term" value="P:methylation"/>
    <property type="evidence" value="ECO:0007669"/>
    <property type="project" value="UniProtKB-KW"/>
</dbReference>
<dbReference type="Gene3D" id="1.10.10.60">
    <property type="entry name" value="Homeodomain-like"/>
    <property type="match status" value="1"/>
</dbReference>
<dbReference type="FunFam" id="3.40.10.10:FF:000001">
    <property type="entry name" value="DNA-3-methyladenine glycosylase 2"/>
    <property type="match status" value="1"/>
</dbReference>
<dbReference type="AlphaFoldDB" id="A0A9W8UQP0"/>
<dbReference type="GO" id="GO:0008168">
    <property type="term" value="F:methyltransferase activity"/>
    <property type="evidence" value="ECO:0007669"/>
    <property type="project" value="UniProtKB-KW"/>
</dbReference>
<name>A0A9W8UQP0_AKAMU</name>
<dbReference type="KEGG" id="amus:LMH87_006803"/>
<evidence type="ECO:0000256" key="6">
    <source>
        <dbReference type="ARBA" id="ARBA00022833"/>
    </source>
</evidence>
<keyword evidence="11" id="KW-0234">DNA repair</keyword>
<dbReference type="Pfam" id="PF02805">
    <property type="entry name" value="Ada_Zn_binding"/>
    <property type="match status" value="1"/>
</dbReference>
<dbReference type="InterPro" id="IPR035451">
    <property type="entry name" value="Ada-like_dom_sf"/>
</dbReference>
<protein>
    <recommendedName>
        <fullName evidence="13">HTH araC/xylS-type domain-containing protein</fullName>
    </recommendedName>
</protein>
<keyword evidence="9" id="KW-0010">Activator</keyword>
<dbReference type="GO" id="GO:0006307">
    <property type="term" value="P:DNA alkylation repair"/>
    <property type="evidence" value="ECO:0007669"/>
    <property type="project" value="UniProtKB-ARBA"/>
</dbReference>
<evidence type="ECO:0000256" key="12">
    <source>
        <dbReference type="SAM" id="MobiDB-lite"/>
    </source>
</evidence>
<dbReference type="EMBL" id="JAJHUN010000001">
    <property type="protein sequence ID" value="KAJ4165157.1"/>
    <property type="molecule type" value="Genomic_DNA"/>
</dbReference>
<evidence type="ECO:0000256" key="10">
    <source>
        <dbReference type="ARBA" id="ARBA00023163"/>
    </source>
</evidence>
<dbReference type="Proteomes" id="UP001144673">
    <property type="component" value="Chromosome 1"/>
</dbReference>
<evidence type="ECO:0000256" key="9">
    <source>
        <dbReference type="ARBA" id="ARBA00023159"/>
    </source>
</evidence>
<reference evidence="14" key="1">
    <citation type="journal article" date="2023" name="Access Microbiol">
        <title>De-novo genome assembly for Akanthomyces muscarius, a biocontrol agent of insect agricultural pests.</title>
        <authorList>
            <person name="Erdos Z."/>
            <person name="Studholme D.J."/>
            <person name="Raymond B."/>
            <person name="Sharma M."/>
        </authorList>
    </citation>
    <scope>NUCLEOTIDE SEQUENCE</scope>
    <source>
        <strain evidence="14">Ve6</strain>
    </source>
</reference>
<dbReference type="SUPFAM" id="SSF46689">
    <property type="entry name" value="Homeodomain-like"/>
    <property type="match status" value="1"/>
</dbReference>
<dbReference type="Gene3D" id="3.40.10.10">
    <property type="entry name" value="DNA Methylphosphotriester Repair Domain"/>
    <property type="match status" value="1"/>
</dbReference>
<evidence type="ECO:0000256" key="8">
    <source>
        <dbReference type="ARBA" id="ARBA00023125"/>
    </source>
</evidence>
<feature type="region of interest" description="Disordered" evidence="12">
    <location>
        <begin position="152"/>
        <end position="183"/>
    </location>
</feature>
<accession>A0A9W8UQP0</accession>
<evidence type="ECO:0000259" key="13">
    <source>
        <dbReference type="PROSITE" id="PS01124"/>
    </source>
</evidence>
<dbReference type="RefSeq" id="XP_056060072.1">
    <property type="nucleotide sequence ID" value="XM_056204749.1"/>
</dbReference>
<keyword evidence="8" id="KW-0238">DNA-binding</keyword>
<dbReference type="SUPFAM" id="SSF57884">
    <property type="entry name" value="Ada DNA repair protein, N-terminal domain (N-Ada 10)"/>
    <property type="match status" value="1"/>
</dbReference>
<keyword evidence="7" id="KW-0805">Transcription regulation</keyword>
<evidence type="ECO:0000256" key="3">
    <source>
        <dbReference type="ARBA" id="ARBA00022679"/>
    </source>
</evidence>
<keyword evidence="10" id="KW-0804">Transcription</keyword>
<evidence type="ECO:0000256" key="1">
    <source>
        <dbReference type="ARBA" id="ARBA00001947"/>
    </source>
</evidence>
<dbReference type="Pfam" id="PF00165">
    <property type="entry name" value="HTH_AraC"/>
    <property type="match status" value="1"/>
</dbReference>
<comment type="caution">
    <text evidence="14">The sequence shown here is derived from an EMBL/GenBank/DDBJ whole genome shotgun (WGS) entry which is preliminary data.</text>
</comment>
<evidence type="ECO:0000256" key="4">
    <source>
        <dbReference type="ARBA" id="ARBA00022723"/>
    </source>
</evidence>
<dbReference type="InterPro" id="IPR018060">
    <property type="entry name" value="HTH_AraC"/>
</dbReference>
<feature type="domain" description="HTH araC/xylS-type" evidence="13">
    <location>
        <begin position="117"/>
        <end position="154"/>
    </location>
</feature>
<organism evidence="14 15">
    <name type="scientific">Akanthomyces muscarius</name>
    <name type="common">Entomopathogenic fungus</name>
    <name type="synonym">Lecanicillium muscarium</name>
    <dbReference type="NCBI Taxonomy" id="2231603"/>
    <lineage>
        <taxon>Eukaryota</taxon>
        <taxon>Fungi</taxon>
        <taxon>Dikarya</taxon>
        <taxon>Ascomycota</taxon>
        <taxon>Pezizomycotina</taxon>
        <taxon>Sordariomycetes</taxon>
        <taxon>Hypocreomycetidae</taxon>
        <taxon>Hypocreales</taxon>
        <taxon>Cordycipitaceae</taxon>
        <taxon>Akanthomyces</taxon>
    </lineage>
</organism>
<evidence type="ECO:0000313" key="15">
    <source>
        <dbReference type="Proteomes" id="UP001144673"/>
    </source>
</evidence>
<proteinExistence type="predicted"/>